<evidence type="ECO:0000256" key="3">
    <source>
        <dbReference type="ARBA" id="ARBA00004613"/>
    </source>
</evidence>
<evidence type="ECO:0000259" key="12">
    <source>
        <dbReference type="Pfam" id="PF17801"/>
    </source>
</evidence>
<dbReference type="InterPro" id="IPR000111">
    <property type="entry name" value="Glyco_hydro_27/36_CS"/>
</dbReference>
<feature type="signal peptide" evidence="11">
    <location>
        <begin position="1"/>
        <end position="19"/>
    </location>
</feature>
<dbReference type="Proteomes" id="UP001465668">
    <property type="component" value="Unassembled WGS sequence"/>
</dbReference>
<keyword evidence="8" id="KW-0325">Glycoprotein</keyword>
<dbReference type="GO" id="GO:0016787">
    <property type="term" value="F:hydrolase activity"/>
    <property type="evidence" value="ECO:0007669"/>
    <property type="project" value="UniProtKB-KW"/>
</dbReference>
<evidence type="ECO:0000256" key="5">
    <source>
        <dbReference type="ARBA" id="ARBA00022525"/>
    </source>
</evidence>
<feature type="domain" description="Alpha galactosidase C-terminal" evidence="12">
    <location>
        <begin position="347"/>
        <end position="423"/>
    </location>
</feature>
<gene>
    <name evidence="13" type="ORF">SCAR479_02829</name>
</gene>
<comment type="catalytic activity">
    <reaction evidence="1 10">
        <text>Hydrolysis of terminal, non-reducing alpha-D-galactose residues in alpha-D-galactosides, including galactose oligosaccharides, galactomannans and galactolipids.</text>
        <dbReference type="EC" id="3.2.1.22"/>
    </reaction>
</comment>
<protein>
    <recommendedName>
        <fullName evidence="10">Alpha-galactosidase</fullName>
        <ecNumber evidence="10">3.2.1.22</ecNumber>
    </recommendedName>
    <alternativeName>
        <fullName evidence="10">Melibiase</fullName>
    </alternativeName>
</protein>
<accession>A0ABR2Y321</accession>
<comment type="similarity">
    <text evidence="4 10">Belongs to the glycosyl hydrolase 27 family.</text>
</comment>
<dbReference type="InterPro" id="IPR002241">
    <property type="entry name" value="Glyco_hydro_27"/>
</dbReference>
<dbReference type="PROSITE" id="PS00512">
    <property type="entry name" value="ALPHA_GALACTOSIDASE"/>
    <property type="match status" value="1"/>
</dbReference>
<keyword evidence="7 10" id="KW-0378">Hydrolase</keyword>
<dbReference type="InterPro" id="IPR017853">
    <property type="entry name" value="GH"/>
</dbReference>
<evidence type="ECO:0000256" key="2">
    <source>
        <dbReference type="ARBA" id="ARBA00003969"/>
    </source>
</evidence>
<evidence type="ECO:0000256" key="7">
    <source>
        <dbReference type="ARBA" id="ARBA00022801"/>
    </source>
</evidence>
<evidence type="ECO:0000256" key="8">
    <source>
        <dbReference type="ARBA" id="ARBA00023180"/>
    </source>
</evidence>
<keyword evidence="14" id="KW-1185">Reference proteome</keyword>
<dbReference type="PRINTS" id="PR00740">
    <property type="entry name" value="GLHYDRLASE27"/>
</dbReference>
<keyword evidence="6 11" id="KW-0732">Signal</keyword>
<dbReference type="Pfam" id="PF16499">
    <property type="entry name" value="Melibiase_2"/>
    <property type="match status" value="2"/>
</dbReference>
<evidence type="ECO:0000313" key="13">
    <source>
        <dbReference type="EMBL" id="KAK9780192.1"/>
    </source>
</evidence>
<evidence type="ECO:0000256" key="9">
    <source>
        <dbReference type="ARBA" id="ARBA00023295"/>
    </source>
</evidence>
<reference evidence="13 14" key="1">
    <citation type="submission" date="2024-02" db="EMBL/GenBank/DDBJ databases">
        <title>First draft genome assembly of two strains of Seiridium cardinale.</title>
        <authorList>
            <person name="Emiliani G."/>
            <person name="Scali E."/>
        </authorList>
    </citation>
    <scope>NUCLEOTIDE SEQUENCE [LARGE SCALE GENOMIC DNA]</scope>
    <source>
        <strain evidence="13 14">BM-138-000479</strain>
    </source>
</reference>
<keyword evidence="9 10" id="KW-0326">Glycosidase</keyword>
<sequence>MRIQFLLPVIGVAVALVSPDGTGRLPAMGWNSWNEYGCNISSDVFVTVADLIVDLGLRDVGYEYVNIDDCWSDKESGRDNATHRIIPDAVKFPQGIKGVSDEIHARSLKLGIYGDAGTQTCGGYPGSLGFEDIDATAWAEWGIDYLKYDNCNVPADWVDVPYMYPDNGGTPDGYVPPGYDWSTSNSSKRYNQMRDALLEQNRTIQYSLCIWGHANVVSWGNETGHSWRMFSDIYPAWTGVYEYSQALMPILNQAAFYWNVSDFWGHNDWDMLEVGNGNLTIEENRSHFALWAALKSPLIIGTKLDVIEPEILNILKNEELIAFNQDPVYGSGVMPYKWDGVGNDTHPANYWAGSSIKGVHVFVLNTLDQEEEMAIAFAEVPGLAGEPGQLYQVHDMWSGKDLGVFCESVSVNVSTHDTAALRITTVDGKHPNPRWLQASN</sequence>
<keyword evidence="5" id="KW-0964">Secreted</keyword>
<dbReference type="SUPFAM" id="SSF51011">
    <property type="entry name" value="Glycosyl hydrolase domain"/>
    <property type="match status" value="1"/>
</dbReference>
<dbReference type="InterPro" id="IPR013780">
    <property type="entry name" value="Glyco_hydro_b"/>
</dbReference>
<dbReference type="InterPro" id="IPR013785">
    <property type="entry name" value="Aldolase_TIM"/>
</dbReference>
<dbReference type="PANTHER" id="PTHR11452">
    <property type="entry name" value="ALPHA-GALACTOSIDASE/ALPHA-N-ACETYLGALACTOSAMINIDASE"/>
    <property type="match status" value="1"/>
</dbReference>
<dbReference type="PANTHER" id="PTHR11452:SF61">
    <property type="entry name" value="ALPHA-GALACTOSIDASE B-RELATED"/>
    <property type="match status" value="1"/>
</dbReference>
<dbReference type="Gene3D" id="3.20.20.70">
    <property type="entry name" value="Aldolase class I"/>
    <property type="match status" value="1"/>
</dbReference>
<feature type="chain" id="PRO_5046502717" description="Alpha-galactosidase" evidence="11">
    <location>
        <begin position="20"/>
        <end position="440"/>
    </location>
</feature>
<dbReference type="CDD" id="cd14792">
    <property type="entry name" value="GH27"/>
    <property type="match status" value="1"/>
</dbReference>
<organism evidence="13 14">
    <name type="scientific">Seiridium cardinale</name>
    <dbReference type="NCBI Taxonomy" id="138064"/>
    <lineage>
        <taxon>Eukaryota</taxon>
        <taxon>Fungi</taxon>
        <taxon>Dikarya</taxon>
        <taxon>Ascomycota</taxon>
        <taxon>Pezizomycotina</taxon>
        <taxon>Sordariomycetes</taxon>
        <taxon>Xylariomycetidae</taxon>
        <taxon>Amphisphaeriales</taxon>
        <taxon>Sporocadaceae</taxon>
        <taxon>Seiridium</taxon>
    </lineage>
</organism>
<comment type="function">
    <text evidence="2">Hydrolyzes a variety of simple alpha-D-galactoside as well as more complex molecules such as oligosaccharides and polysaccharides.</text>
</comment>
<evidence type="ECO:0000256" key="4">
    <source>
        <dbReference type="ARBA" id="ARBA00009743"/>
    </source>
</evidence>
<dbReference type="InterPro" id="IPR041233">
    <property type="entry name" value="Melibiase_C"/>
</dbReference>
<name>A0ABR2Y321_9PEZI</name>
<dbReference type="SUPFAM" id="SSF51445">
    <property type="entry name" value="(Trans)glycosidases"/>
    <property type="match status" value="1"/>
</dbReference>
<evidence type="ECO:0000256" key="1">
    <source>
        <dbReference type="ARBA" id="ARBA00001255"/>
    </source>
</evidence>
<comment type="caution">
    <text evidence="13">The sequence shown here is derived from an EMBL/GenBank/DDBJ whole genome shotgun (WGS) entry which is preliminary data.</text>
</comment>
<evidence type="ECO:0000256" key="6">
    <source>
        <dbReference type="ARBA" id="ARBA00022729"/>
    </source>
</evidence>
<evidence type="ECO:0000256" key="10">
    <source>
        <dbReference type="RuleBase" id="RU361168"/>
    </source>
</evidence>
<evidence type="ECO:0000313" key="14">
    <source>
        <dbReference type="Proteomes" id="UP001465668"/>
    </source>
</evidence>
<dbReference type="Pfam" id="PF17801">
    <property type="entry name" value="Melibiase_C"/>
    <property type="match status" value="1"/>
</dbReference>
<evidence type="ECO:0000256" key="11">
    <source>
        <dbReference type="SAM" id="SignalP"/>
    </source>
</evidence>
<dbReference type="EC" id="3.2.1.22" evidence="10"/>
<comment type="subcellular location">
    <subcellularLocation>
        <location evidence="3">Secreted</location>
    </subcellularLocation>
</comment>
<proteinExistence type="inferred from homology"/>
<dbReference type="EMBL" id="JARVKM010000007">
    <property type="protein sequence ID" value="KAK9780192.1"/>
    <property type="molecule type" value="Genomic_DNA"/>
</dbReference>
<keyword evidence="10" id="KW-1015">Disulfide bond</keyword>
<dbReference type="Gene3D" id="2.60.40.1180">
    <property type="entry name" value="Golgi alpha-mannosidase II"/>
    <property type="match status" value="1"/>
</dbReference>